<dbReference type="PROSITE" id="PS51118">
    <property type="entry name" value="HTH_HXLR"/>
    <property type="match status" value="1"/>
</dbReference>
<protein>
    <submittedName>
        <fullName evidence="5">DNA-binding transcriptional regulator, HxlR family</fullName>
    </submittedName>
</protein>
<keyword evidence="1" id="KW-0805">Transcription regulation</keyword>
<evidence type="ECO:0000256" key="2">
    <source>
        <dbReference type="ARBA" id="ARBA00023125"/>
    </source>
</evidence>
<evidence type="ECO:0000313" key="5">
    <source>
        <dbReference type="EMBL" id="SEF08671.1"/>
    </source>
</evidence>
<keyword evidence="6" id="KW-1185">Reference proteome</keyword>
<reference evidence="6" key="1">
    <citation type="submission" date="2016-10" db="EMBL/GenBank/DDBJ databases">
        <authorList>
            <person name="Varghese N."/>
            <person name="Submissions S."/>
        </authorList>
    </citation>
    <scope>NUCLEOTIDE SEQUENCE [LARGE SCALE GENOMIC DNA]</scope>
    <source>
        <strain evidence="6">DSM 45237</strain>
    </source>
</reference>
<dbReference type="AlphaFoldDB" id="A0A1H5P6J6"/>
<dbReference type="STRING" id="561176.SAMN04488561_3680"/>
<dbReference type="GO" id="GO:0003677">
    <property type="term" value="F:DNA binding"/>
    <property type="evidence" value="ECO:0007669"/>
    <property type="project" value="UniProtKB-KW"/>
</dbReference>
<dbReference type="SUPFAM" id="SSF46785">
    <property type="entry name" value="Winged helix' DNA-binding domain"/>
    <property type="match status" value="1"/>
</dbReference>
<gene>
    <name evidence="5" type="ORF">SAMN04488561_3680</name>
</gene>
<evidence type="ECO:0000256" key="1">
    <source>
        <dbReference type="ARBA" id="ARBA00023015"/>
    </source>
</evidence>
<dbReference type="PANTHER" id="PTHR33204:SF37">
    <property type="entry name" value="HTH-TYPE TRANSCRIPTIONAL REGULATOR YODB"/>
    <property type="match status" value="1"/>
</dbReference>
<keyword evidence="3" id="KW-0804">Transcription</keyword>
<organism evidence="5 6">
    <name type="scientific">Jiangella alba</name>
    <dbReference type="NCBI Taxonomy" id="561176"/>
    <lineage>
        <taxon>Bacteria</taxon>
        <taxon>Bacillati</taxon>
        <taxon>Actinomycetota</taxon>
        <taxon>Actinomycetes</taxon>
        <taxon>Jiangellales</taxon>
        <taxon>Jiangellaceae</taxon>
        <taxon>Jiangella</taxon>
    </lineage>
</organism>
<dbReference type="Pfam" id="PF01638">
    <property type="entry name" value="HxlR"/>
    <property type="match status" value="1"/>
</dbReference>
<dbReference type="EMBL" id="FNUC01000004">
    <property type="protein sequence ID" value="SEF08671.1"/>
    <property type="molecule type" value="Genomic_DNA"/>
</dbReference>
<feature type="domain" description="HTH hxlR-type" evidence="4">
    <location>
        <begin position="14"/>
        <end position="117"/>
    </location>
</feature>
<dbReference type="Proteomes" id="UP000181980">
    <property type="component" value="Unassembled WGS sequence"/>
</dbReference>
<dbReference type="PANTHER" id="PTHR33204">
    <property type="entry name" value="TRANSCRIPTIONAL REGULATOR, MARR FAMILY"/>
    <property type="match status" value="1"/>
</dbReference>
<dbReference type="InterPro" id="IPR036390">
    <property type="entry name" value="WH_DNA-bd_sf"/>
</dbReference>
<proteinExistence type="predicted"/>
<sequence>MPASVRATPDADACSRTDAALTRAFTILGKRWNALVLGSLRTGPAGFRELSRAIDGLSDSVLADRLAELTRNHLVRRRVDEGPPVSVTYELTDHGCALMPALDQISSWAVEHLPPEPAED</sequence>
<accession>A0A1H5P6J6</accession>
<name>A0A1H5P6J6_9ACTN</name>
<evidence type="ECO:0000259" key="4">
    <source>
        <dbReference type="PROSITE" id="PS51118"/>
    </source>
</evidence>
<evidence type="ECO:0000313" key="6">
    <source>
        <dbReference type="Proteomes" id="UP000181980"/>
    </source>
</evidence>
<evidence type="ECO:0000256" key="3">
    <source>
        <dbReference type="ARBA" id="ARBA00023163"/>
    </source>
</evidence>
<dbReference type="RefSeq" id="WP_069110641.1">
    <property type="nucleotide sequence ID" value="NZ_FNUC01000004.1"/>
</dbReference>
<keyword evidence="2 5" id="KW-0238">DNA-binding</keyword>
<dbReference type="InterPro" id="IPR036388">
    <property type="entry name" value="WH-like_DNA-bd_sf"/>
</dbReference>
<dbReference type="InterPro" id="IPR002577">
    <property type="entry name" value="HTH_HxlR"/>
</dbReference>
<dbReference type="OrthoDB" id="9800966at2"/>
<dbReference type="Gene3D" id="1.10.10.10">
    <property type="entry name" value="Winged helix-like DNA-binding domain superfamily/Winged helix DNA-binding domain"/>
    <property type="match status" value="1"/>
</dbReference>